<feature type="binding site" evidence="6">
    <location>
        <begin position="44"/>
        <end position="49"/>
    </location>
    <ligand>
        <name>ATP</name>
        <dbReference type="ChEBI" id="CHEBI:30616"/>
    </ligand>
</feature>
<dbReference type="InterPro" id="IPR012094">
    <property type="entry name" value="tRNA_Ile_lys_synt"/>
</dbReference>
<dbReference type="PANTHER" id="PTHR43033">
    <property type="entry name" value="TRNA(ILE)-LYSIDINE SYNTHASE-RELATED"/>
    <property type="match status" value="1"/>
</dbReference>
<evidence type="ECO:0000259" key="7">
    <source>
        <dbReference type="Pfam" id="PF01171"/>
    </source>
</evidence>
<dbReference type="RefSeq" id="WP_136400057.1">
    <property type="nucleotide sequence ID" value="NZ_CP036295.1"/>
</dbReference>
<dbReference type="InterPro" id="IPR012795">
    <property type="entry name" value="tRNA_Ile_lys_synt_N"/>
</dbReference>
<dbReference type="GO" id="GO:0005737">
    <property type="term" value="C:cytoplasm"/>
    <property type="evidence" value="ECO:0007669"/>
    <property type="project" value="UniProtKB-SubCell"/>
</dbReference>
<organism evidence="8 9">
    <name type="scientific">Desulfovibrio desulfuricans</name>
    <dbReference type="NCBI Taxonomy" id="876"/>
    <lineage>
        <taxon>Bacteria</taxon>
        <taxon>Pseudomonadati</taxon>
        <taxon>Thermodesulfobacteriota</taxon>
        <taxon>Desulfovibrionia</taxon>
        <taxon>Desulfovibrionales</taxon>
        <taxon>Desulfovibrionaceae</taxon>
        <taxon>Desulfovibrio</taxon>
    </lineage>
</organism>
<keyword evidence="3 6" id="KW-0547">Nucleotide-binding</keyword>
<dbReference type="PANTHER" id="PTHR43033:SF1">
    <property type="entry name" value="TRNA(ILE)-LYSIDINE SYNTHASE-RELATED"/>
    <property type="match status" value="1"/>
</dbReference>
<protein>
    <recommendedName>
        <fullName evidence="6">tRNA(Ile)-lysidine synthase</fullName>
        <ecNumber evidence="6">6.3.4.19</ecNumber>
    </recommendedName>
    <alternativeName>
        <fullName evidence="6">tRNA(Ile)-2-lysyl-cytidine synthase</fullName>
    </alternativeName>
    <alternativeName>
        <fullName evidence="6">tRNA(Ile)-lysidine synthetase</fullName>
    </alternativeName>
</protein>
<evidence type="ECO:0000256" key="5">
    <source>
        <dbReference type="ARBA" id="ARBA00048539"/>
    </source>
</evidence>
<evidence type="ECO:0000256" key="4">
    <source>
        <dbReference type="ARBA" id="ARBA00022840"/>
    </source>
</evidence>
<dbReference type="SUPFAM" id="SSF52402">
    <property type="entry name" value="Adenine nucleotide alpha hydrolases-like"/>
    <property type="match status" value="1"/>
</dbReference>
<dbReference type="Gene3D" id="3.40.50.620">
    <property type="entry name" value="HUPs"/>
    <property type="match status" value="1"/>
</dbReference>
<reference evidence="8 9" key="1">
    <citation type="submission" date="2019-02" db="EMBL/GenBank/DDBJ databases">
        <title>Complete Genome Sequence of Desulfovibrio desulfuricans IC1, a Sulfonate Utilizing Anaerobe.</title>
        <authorList>
            <person name="Day L.A."/>
            <person name="De Leon K.B."/>
            <person name="Wall J.D."/>
        </authorList>
    </citation>
    <scope>NUCLEOTIDE SEQUENCE [LARGE SCALE GENOMIC DNA]</scope>
    <source>
        <strain evidence="8 9">IC1</strain>
    </source>
</reference>
<sequence>MTEPLLPTLQNLSAQTARLCLEVERFCLVRLGLARGSTLLLALSGGADSTALALVLHLLAPRLGLTLHAMSVDHGLREESAQDAASVLQLCQRLGIACTVRQADVRGLAASGGISVEDAARRLRYALLERQRTALGADFIALGHHAADVSEDILLRLTRGTGWPALGGMVARDDERRLLRPLLASDAHALKDLLRECGLGWCEDASNQSRQYKRNRLRLDVLPLLRQENPALDRTLHDLWQLARLDEDYWNKTLDAALVAHPWIVGEPAAELQKDQSTASGPSLTLPAGLLSALHPAARLRLYMRAVRWLCRPATGKAGVDSDSMGQLHGQARARTLLALDDALAKGRGNTLFQLPGGLVAYLKGGSVVFGRCAVVSLQDFTP</sequence>
<evidence type="ECO:0000256" key="1">
    <source>
        <dbReference type="ARBA" id="ARBA00022598"/>
    </source>
</evidence>
<comment type="catalytic activity">
    <reaction evidence="5 6">
        <text>cytidine(34) in tRNA(Ile2) + L-lysine + ATP = lysidine(34) in tRNA(Ile2) + AMP + diphosphate + H(+)</text>
        <dbReference type="Rhea" id="RHEA:43744"/>
        <dbReference type="Rhea" id="RHEA-COMP:10625"/>
        <dbReference type="Rhea" id="RHEA-COMP:10670"/>
        <dbReference type="ChEBI" id="CHEBI:15378"/>
        <dbReference type="ChEBI" id="CHEBI:30616"/>
        <dbReference type="ChEBI" id="CHEBI:32551"/>
        <dbReference type="ChEBI" id="CHEBI:33019"/>
        <dbReference type="ChEBI" id="CHEBI:82748"/>
        <dbReference type="ChEBI" id="CHEBI:83665"/>
        <dbReference type="ChEBI" id="CHEBI:456215"/>
        <dbReference type="EC" id="6.3.4.19"/>
    </reaction>
</comment>
<dbReference type="InterPro" id="IPR011063">
    <property type="entry name" value="TilS/TtcA_N"/>
</dbReference>
<dbReference type="HAMAP" id="MF_01161">
    <property type="entry name" value="tRNA_Ile_lys_synt"/>
    <property type="match status" value="1"/>
</dbReference>
<dbReference type="EC" id="6.3.4.19" evidence="6"/>
<keyword evidence="4 6" id="KW-0067">ATP-binding</keyword>
<dbReference type="EMBL" id="CP036295">
    <property type="protein sequence ID" value="QCC85931.1"/>
    <property type="molecule type" value="Genomic_DNA"/>
</dbReference>
<evidence type="ECO:0000313" key="9">
    <source>
        <dbReference type="Proteomes" id="UP000297065"/>
    </source>
</evidence>
<accession>A0A4P7UMG8</accession>
<comment type="subcellular location">
    <subcellularLocation>
        <location evidence="6">Cytoplasm</location>
    </subcellularLocation>
</comment>
<gene>
    <name evidence="6 8" type="primary">tilS</name>
    <name evidence="8" type="ORF">DDIC_08595</name>
</gene>
<keyword evidence="2 6" id="KW-0819">tRNA processing</keyword>
<comment type="function">
    <text evidence="6">Ligates lysine onto the cytidine present at position 34 of the AUA codon-specific tRNA(Ile) that contains the anticodon CAU, in an ATP-dependent manner. Cytidine is converted to lysidine, thus changing the amino acid specificity of the tRNA from methionine to isoleucine.</text>
</comment>
<dbReference type="InterPro" id="IPR014729">
    <property type="entry name" value="Rossmann-like_a/b/a_fold"/>
</dbReference>
<evidence type="ECO:0000313" key="8">
    <source>
        <dbReference type="EMBL" id="QCC85931.1"/>
    </source>
</evidence>
<comment type="similarity">
    <text evidence="6">Belongs to the tRNA(Ile)-lysidine synthase family.</text>
</comment>
<evidence type="ECO:0000256" key="3">
    <source>
        <dbReference type="ARBA" id="ARBA00022741"/>
    </source>
</evidence>
<dbReference type="GO" id="GO:0006400">
    <property type="term" value="P:tRNA modification"/>
    <property type="evidence" value="ECO:0007669"/>
    <property type="project" value="UniProtKB-UniRule"/>
</dbReference>
<dbReference type="Pfam" id="PF01171">
    <property type="entry name" value="ATP_bind_3"/>
    <property type="match status" value="1"/>
</dbReference>
<evidence type="ECO:0000256" key="2">
    <source>
        <dbReference type="ARBA" id="ARBA00022694"/>
    </source>
</evidence>
<keyword evidence="1 6" id="KW-0436">Ligase</keyword>
<dbReference type="NCBIfam" id="TIGR02432">
    <property type="entry name" value="lysidine_TilS_N"/>
    <property type="match status" value="1"/>
</dbReference>
<dbReference type="AlphaFoldDB" id="A0A4P7UMG8"/>
<dbReference type="GO" id="GO:0032267">
    <property type="term" value="F:tRNA(Ile)-lysidine synthase activity"/>
    <property type="evidence" value="ECO:0007669"/>
    <property type="project" value="UniProtKB-EC"/>
</dbReference>
<keyword evidence="6" id="KW-0963">Cytoplasm</keyword>
<dbReference type="Proteomes" id="UP000297065">
    <property type="component" value="Chromosome"/>
</dbReference>
<feature type="domain" description="tRNA(Ile)-lysidine/2-thiocytidine synthase N-terminal" evidence="7">
    <location>
        <begin position="39"/>
        <end position="218"/>
    </location>
</feature>
<evidence type="ECO:0000256" key="6">
    <source>
        <dbReference type="HAMAP-Rule" id="MF_01161"/>
    </source>
</evidence>
<dbReference type="CDD" id="cd01992">
    <property type="entry name" value="TilS_N"/>
    <property type="match status" value="1"/>
</dbReference>
<dbReference type="OrthoDB" id="9807403at2"/>
<name>A0A4P7UMG8_DESDE</name>
<dbReference type="GO" id="GO:0005524">
    <property type="term" value="F:ATP binding"/>
    <property type="evidence" value="ECO:0007669"/>
    <property type="project" value="UniProtKB-UniRule"/>
</dbReference>
<comment type="domain">
    <text evidence="6">The N-terminal region contains the highly conserved SGGXDS motif, predicted to be a P-loop motif involved in ATP binding.</text>
</comment>
<proteinExistence type="inferred from homology"/>